<organism evidence="2">
    <name type="scientific">Culex pipiens</name>
    <name type="common">House mosquito</name>
    <dbReference type="NCBI Taxonomy" id="7175"/>
    <lineage>
        <taxon>Eukaryota</taxon>
        <taxon>Metazoa</taxon>
        <taxon>Ecdysozoa</taxon>
        <taxon>Arthropoda</taxon>
        <taxon>Hexapoda</taxon>
        <taxon>Insecta</taxon>
        <taxon>Pterygota</taxon>
        <taxon>Neoptera</taxon>
        <taxon>Endopterygota</taxon>
        <taxon>Diptera</taxon>
        <taxon>Nematocera</taxon>
        <taxon>Culicoidea</taxon>
        <taxon>Culicidae</taxon>
        <taxon>Culicinae</taxon>
        <taxon>Culicini</taxon>
        <taxon>Culex</taxon>
        <taxon>Culex</taxon>
    </lineage>
</organism>
<protein>
    <submittedName>
        <fullName evidence="2">(northern house mosquito) hypothetical protein</fullName>
    </submittedName>
</protein>
<evidence type="ECO:0000313" key="2">
    <source>
        <dbReference type="EMBL" id="CAG6485815.1"/>
    </source>
</evidence>
<dbReference type="EMBL" id="HBUE01101961">
    <property type="protein sequence ID" value="CAG6485815.1"/>
    <property type="molecule type" value="Transcribed_RNA"/>
</dbReference>
<evidence type="ECO:0000256" key="1">
    <source>
        <dbReference type="SAM" id="MobiDB-lite"/>
    </source>
</evidence>
<name>A0A8D8C5X2_CULPI</name>
<feature type="region of interest" description="Disordered" evidence="1">
    <location>
        <begin position="1"/>
        <end position="50"/>
    </location>
</feature>
<proteinExistence type="predicted"/>
<dbReference type="AlphaFoldDB" id="A0A8D8C5X2"/>
<reference evidence="2" key="1">
    <citation type="submission" date="2021-05" db="EMBL/GenBank/DDBJ databases">
        <authorList>
            <person name="Alioto T."/>
            <person name="Alioto T."/>
            <person name="Gomez Garrido J."/>
        </authorList>
    </citation>
    <scope>NUCLEOTIDE SEQUENCE</scope>
</reference>
<accession>A0A8D8C5X2</accession>
<feature type="compositionally biased region" description="Low complexity" evidence="1">
    <location>
        <begin position="23"/>
        <end position="33"/>
    </location>
</feature>
<feature type="region of interest" description="Disordered" evidence="1">
    <location>
        <begin position="105"/>
        <end position="136"/>
    </location>
</feature>
<sequence>MTGTLQRKVTTRSGCPRCRRPRSASVRSCRPSSGAAASRPVESPPTRPPLIAACTRTRRQRWWTDRRSGKPLEPACWPRIVTREPKPKPRCQTVQRRSAWIESTVPSRPRCNPTRPWPSSVTPGWANPFMPSLEVR</sequence>